<gene>
    <name evidence="5" type="ORF">VE01_08998</name>
</gene>
<keyword evidence="6" id="KW-1185">Reference proteome</keyword>
<sequence>MHASAYFALQTIATLGTLPAIFAKNVVLPIPGGPLQLGTATAVLTDHSRPSWANDTRPRALPISVFYPVGYAPCSGGYLSEYVPQIVSDFENKYFELYGVLAKIDYAAFKSQMYHTCSGGKHHNEYPLLIFSPGYERTRLLYGALAQAVAKAGYVVVTIDHPYDADIIQYPNGEVITTDHETNLTDAELVEIRVEDVSFVLNQLSDKKIARKLVPYDIDTSKVGMYGHSAGGAAAANALISEPRLIGGLNLDGDVTEPVTLVGNGKPFLQFDHGTHTHFNSESLSQMWPLLRGWHEELSFNGTTHSTFGDLALLVNLWGQGNSGNESQVVSHLDGKRVTEVLRVVVTDFFKFLFTGKESKLLKCHNEGYPEITCAITCTPSPEVDCVPE</sequence>
<proteinExistence type="predicted"/>
<reference evidence="6" key="2">
    <citation type="journal article" date="2018" name="Nat. Commun.">
        <title>Extreme sensitivity to ultraviolet light in the fungal pathogen causing white-nose syndrome of bats.</title>
        <authorList>
            <person name="Palmer J.M."/>
            <person name="Drees K.P."/>
            <person name="Foster J.T."/>
            <person name="Lindner D.L."/>
        </authorList>
    </citation>
    <scope>NUCLEOTIDE SEQUENCE [LARGE SCALE GENOMIC DNA]</scope>
    <source>
        <strain evidence="6">UAMH 10579</strain>
    </source>
</reference>
<protein>
    <recommendedName>
        <fullName evidence="1">1-alkyl-2-acetylglycerophosphocholine esterase</fullName>
        <ecNumber evidence="1">3.1.1.47</ecNumber>
    </recommendedName>
</protein>
<dbReference type="PANTHER" id="PTHR10272">
    <property type="entry name" value="PLATELET-ACTIVATING FACTOR ACETYLHYDROLASE"/>
    <property type="match status" value="1"/>
</dbReference>
<dbReference type="Gene3D" id="3.40.50.1820">
    <property type="entry name" value="alpha/beta hydrolase"/>
    <property type="match status" value="1"/>
</dbReference>
<dbReference type="STRING" id="342668.A0A1B8GB60"/>
<dbReference type="Pfam" id="PF03403">
    <property type="entry name" value="PAF-AH_p_II"/>
    <property type="match status" value="1"/>
</dbReference>
<evidence type="ECO:0000256" key="3">
    <source>
        <dbReference type="ARBA" id="ARBA00022963"/>
    </source>
</evidence>
<dbReference type="RefSeq" id="XP_018126804.1">
    <property type="nucleotide sequence ID" value="XM_018278415.2"/>
</dbReference>
<reference evidence="5 6" key="1">
    <citation type="submission" date="2016-03" db="EMBL/GenBank/DDBJ databases">
        <title>Comparative genomics of Pseudogymnoascus destructans, the fungus causing white-nose syndrome of bats.</title>
        <authorList>
            <person name="Palmer J.M."/>
            <person name="Drees K.P."/>
            <person name="Foster J.T."/>
            <person name="Lindner D.L."/>
        </authorList>
    </citation>
    <scope>NUCLEOTIDE SEQUENCE [LARGE SCALE GENOMIC DNA]</scope>
    <source>
        <strain evidence="5 6">UAMH 10579</strain>
    </source>
</reference>
<dbReference type="GO" id="GO:0016042">
    <property type="term" value="P:lipid catabolic process"/>
    <property type="evidence" value="ECO:0007669"/>
    <property type="project" value="UniProtKB-KW"/>
</dbReference>
<dbReference type="PANTHER" id="PTHR10272:SF14">
    <property type="entry name" value="PAF ACETYLHYDROLASE FAMILY PROTEIN"/>
    <property type="match status" value="1"/>
</dbReference>
<keyword evidence="2" id="KW-0378">Hydrolase</keyword>
<keyword evidence="4" id="KW-0443">Lipid metabolism</keyword>
<dbReference type="EC" id="3.1.1.47" evidence="1"/>
<evidence type="ECO:0000256" key="4">
    <source>
        <dbReference type="ARBA" id="ARBA00023098"/>
    </source>
</evidence>
<dbReference type="GeneID" id="28842384"/>
<dbReference type="EMBL" id="KV460258">
    <property type="protein sequence ID" value="OBT93071.1"/>
    <property type="molecule type" value="Genomic_DNA"/>
</dbReference>
<dbReference type="GO" id="GO:0003847">
    <property type="term" value="F:1-alkyl-2-acetylglycerophosphocholine esterase activity"/>
    <property type="evidence" value="ECO:0007669"/>
    <property type="project" value="UniProtKB-EC"/>
</dbReference>
<evidence type="ECO:0000313" key="5">
    <source>
        <dbReference type="EMBL" id="OBT93071.1"/>
    </source>
</evidence>
<name>A0A1B8GB60_9PEZI</name>
<dbReference type="ESTHER" id="9pezi-a0a1b8gb60">
    <property type="family name" value="PAF-Acetylhydrolase"/>
</dbReference>
<organism evidence="5 6">
    <name type="scientific">Pseudogymnoascus verrucosus</name>
    <dbReference type="NCBI Taxonomy" id="342668"/>
    <lineage>
        <taxon>Eukaryota</taxon>
        <taxon>Fungi</taxon>
        <taxon>Dikarya</taxon>
        <taxon>Ascomycota</taxon>
        <taxon>Pezizomycotina</taxon>
        <taxon>Leotiomycetes</taxon>
        <taxon>Thelebolales</taxon>
        <taxon>Thelebolaceae</taxon>
        <taxon>Pseudogymnoascus</taxon>
    </lineage>
</organism>
<dbReference type="AlphaFoldDB" id="A0A1B8GB60"/>
<dbReference type="SUPFAM" id="SSF53474">
    <property type="entry name" value="alpha/beta-Hydrolases"/>
    <property type="match status" value="1"/>
</dbReference>
<dbReference type="OrthoDB" id="2363873at2759"/>
<keyword evidence="3" id="KW-0442">Lipid degradation</keyword>
<dbReference type="Proteomes" id="UP000091956">
    <property type="component" value="Unassembled WGS sequence"/>
</dbReference>
<evidence type="ECO:0000313" key="6">
    <source>
        <dbReference type="Proteomes" id="UP000091956"/>
    </source>
</evidence>
<dbReference type="InterPro" id="IPR029058">
    <property type="entry name" value="AB_hydrolase_fold"/>
</dbReference>
<evidence type="ECO:0000256" key="2">
    <source>
        <dbReference type="ARBA" id="ARBA00022801"/>
    </source>
</evidence>
<accession>A0A1B8GB60</accession>
<evidence type="ECO:0000256" key="1">
    <source>
        <dbReference type="ARBA" id="ARBA00013201"/>
    </source>
</evidence>